<comment type="caution">
    <text evidence="2">The sequence shown here is derived from an EMBL/GenBank/DDBJ whole genome shotgun (WGS) entry which is preliminary data.</text>
</comment>
<evidence type="ECO:0000313" key="2">
    <source>
        <dbReference type="EMBL" id="RLM19255.1"/>
    </source>
</evidence>
<dbReference type="AlphaFoldDB" id="A0A421DK67"/>
<gene>
    <name evidence="2" type="ORF">BIY29_16970</name>
</gene>
<feature type="transmembrane region" description="Helical" evidence="1">
    <location>
        <begin position="173"/>
        <end position="191"/>
    </location>
</feature>
<feature type="transmembrane region" description="Helical" evidence="1">
    <location>
        <begin position="228"/>
        <end position="247"/>
    </location>
</feature>
<evidence type="ECO:0000256" key="1">
    <source>
        <dbReference type="SAM" id="Phobius"/>
    </source>
</evidence>
<organism evidence="2 3">
    <name type="scientific">Brenneria alni</name>
    <dbReference type="NCBI Taxonomy" id="71656"/>
    <lineage>
        <taxon>Bacteria</taxon>
        <taxon>Pseudomonadati</taxon>
        <taxon>Pseudomonadota</taxon>
        <taxon>Gammaproteobacteria</taxon>
        <taxon>Enterobacterales</taxon>
        <taxon>Pectobacteriaceae</taxon>
        <taxon>Brenneria</taxon>
    </lineage>
</organism>
<feature type="transmembrane region" description="Helical" evidence="1">
    <location>
        <begin position="203"/>
        <end position="222"/>
    </location>
</feature>
<feature type="transmembrane region" description="Helical" evidence="1">
    <location>
        <begin position="112"/>
        <end position="129"/>
    </location>
</feature>
<accession>A0A421DK67</accession>
<keyword evidence="1" id="KW-1133">Transmembrane helix</keyword>
<dbReference type="OrthoDB" id="161727at2"/>
<sequence>MDIFAIKLAVTPVLMLIVSLTVRKWGGFAGGVLSGMPLTSGPVAIFLAVEQGPHFAAQAASGALSGLGSVLLTYLFYLVITRSLSIPVACVGSLFFFGIISWLFLVAGSPEAAIIASLAVIMIILRLTGNGKRAIKTSAIPFWDIPLRMLTATAMLFAITTSAHILGPQISGILSPLPVIAWPLTIFAHVQGGRGEMAAVMRGNAVSATGVIIFYVVIGELILRAGLLTTFVVAFAASVLVTSLLAVGMRRLARYGAADRHQNG</sequence>
<dbReference type="Proteomes" id="UP000285648">
    <property type="component" value="Unassembled WGS sequence"/>
</dbReference>
<protein>
    <submittedName>
        <fullName evidence="2">Uncharacterized protein</fullName>
    </submittedName>
</protein>
<keyword evidence="3" id="KW-1185">Reference proteome</keyword>
<keyword evidence="1" id="KW-0472">Membrane</keyword>
<evidence type="ECO:0000313" key="3">
    <source>
        <dbReference type="Proteomes" id="UP000285648"/>
    </source>
</evidence>
<feature type="transmembrane region" description="Helical" evidence="1">
    <location>
        <begin position="29"/>
        <end position="49"/>
    </location>
</feature>
<name>A0A421DK67_9GAMM</name>
<proteinExistence type="predicted"/>
<feature type="transmembrane region" description="Helical" evidence="1">
    <location>
        <begin position="149"/>
        <end position="167"/>
    </location>
</feature>
<reference evidence="2 3" key="1">
    <citation type="submission" date="2016-09" db="EMBL/GenBank/DDBJ databases">
        <authorList>
            <person name="Doonan J."/>
            <person name="Pachebat J.A."/>
            <person name="Golyshin P.N."/>
            <person name="Denman S."/>
            <person name="Mcdonald J.E."/>
        </authorList>
    </citation>
    <scope>NUCLEOTIDE SEQUENCE [LARGE SCALE GENOMIC DNA]</scope>
    <source>
        <strain evidence="2 3">NCPPB 3934</strain>
    </source>
</reference>
<feature type="transmembrane region" description="Helical" evidence="1">
    <location>
        <begin position="55"/>
        <end position="77"/>
    </location>
</feature>
<keyword evidence="1" id="KW-0812">Transmembrane</keyword>
<dbReference type="EMBL" id="MJLZ01000052">
    <property type="protein sequence ID" value="RLM19255.1"/>
    <property type="molecule type" value="Genomic_DNA"/>
</dbReference>
<feature type="transmembrane region" description="Helical" evidence="1">
    <location>
        <begin position="84"/>
        <end position="106"/>
    </location>
</feature>
<dbReference type="RefSeq" id="WP_147437171.1">
    <property type="nucleotide sequence ID" value="NZ_MJLZ01000052.1"/>
</dbReference>